<dbReference type="GO" id="GO:1990189">
    <property type="term" value="F:protein N-terminal-serine acetyltransferase activity"/>
    <property type="evidence" value="ECO:0007669"/>
    <property type="project" value="TreeGrafter"/>
</dbReference>
<dbReference type="PANTHER" id="PTHR43441">
    <property type="entry name" value="RIBOSOMAL-PROTEIN-SERINE ACETYLTRANSFERASE"/>
    <property type="match status" value="1"/>
</dbReference>
<dbReference type="eggNOG" id="COG1670">
    <property type="taxonomic scope" value="Bacteria"/>
</dbReference>
<dbReference type="Pfam" id="PF13302">
    <property type="entry name" value="Acetyltransf_3"/>
    <property type="match status" value="1"/>
</dbReference>
<feature type="domain" description="N-acetyltransferase" evidence="1">
    <location>
        <begin position="33"/>
        <end position="189"/>
    </location>
</feature>
<dbReference type="GO" id="GO:0008999">
    <property type="term" value="F:protein-N-terminal-alanine acetyltransferase activity"/>
    <property type="evidence" value="ECO:0007669"/>
    <property type="project" value="TreeGrafter"/>
</dbReference>
<dbReference type="SUPFAM" id="SSF55729">
    <property type="entry name" value="Acyl-CoA N-acyltransferases (Nat)"/>
    <property type="match status" value="1"/>
</dbReference>
<reference evidence="2 3" key="1">
    <citation type="journal article" date="2010" name="J. Bacteriol.">
        <title>Genome sequence of Pantoea ananatis LMG20103, the causative agent of Eucalyptus blight and dieback.</title>
        <authorList>
            <person name="De Maayer P."/>
            <person name="Chan W.Y."/>
            <person name="Venter S.N."/>
            <person name="Toth I.K."/>
            <person name="Birch P.R."/>
            <person name="Joubert F."/>
            <person name="Coutinho T.A."/>
        </authorList>
    </citation>
    <scope>NUCLEOTIDE SEQUENCE [LARGE SCALE GENOMIC DNA]</scope>
    <source>
        <strain evidence="2 3">LMG 20103</strain>
    </source>
</reference>
<protein>
    <submittedName>
        <fullName evidence="2">RimL</fullName>
    </submittedName>
</protein>
<proteinExistence type="predicted"/>
<organism evidence="2 3">
    <name type="scientific">Pantoea ananatis (strain LMG 20103)</name>
    <dbReference type="NCBI Taxonomy" id="706191"/>
    <lineage>
        <taxon>Bacteria</taxon>
        <taxon>Pseudomonadati</taxon>
        <taxon>Pseudomonadota</taxon>
        <taxon>Gammaproteobacteria</taxon>
        <taxon>Enterobacterales</taxon>
        <taxon>Erwiniaceae</taxon>
        <taxon>Pantoea</taxon>
    </lineage>
</organism>
<dbReference type="KEGG" id="pam:PANA_4099"/>
<name>D4GFE6_PANAM</name>
<dbReference type="PROSITE" id="PS51186">
    <property type="entry name" value="GNAT"/>
    <property type="match status" value="1"/>
</dbReference>
<dbReference type="GO" id="GO:0005737">
    <property type="term" value="C:cytoplasm"/>
    <property type="evidence" value="ECO:0007669"/>
    <property type="project" value="TreeGrafter"/>
</dbReference>
<dbReference type="Proteomes" id="UP000001702">
    <property type="component" value="Chromosome"/>
</dbReference>
<dbReference type="PANTHER" id="PTHR43441:SF3">
    <property type="entry name" value="ACETYLTRANSFERASE"/>
    <property type="match status" value="1"/>
</dbReference>
<sequence length="197" mass="22602">MIKKITRTKEIFMYLDDIPSSFRQHDMLYLTAPDLGRAEEMQRKLNAFSSLHHEFLLWSPGFHSIDSVEKNMADAADNFLNDRDEYKFLIIERKSDELLGCISLFIRNQAIPYVEIGYWLATNALGKGIMPEACKLATKIASDFLHAKRIEIRVAGRNVRSQSVALKCGFKLEARLVNERLDSMGMTDDTLIYRYGG</sequence>
<dbReference type="Gene3D" id="3.40.630.30">
    <property type="match status" value="1"/>
</dbReference>
<evidence type="ECO:0000259" key="1">
    <source>
        <dbReference type="PROSITE" id="PS51186"/>
    </source>
</evidence>
<keyword evidence="3" id="KW-1185">Reference proteome</keyword>
<accession>D4GFE6</accession>
<dbReference type="AlphaFoldDB" id="D4GFE6"/>
<dbReference type="InterPro" id="IPR000182">
    <property type="entry name" value="GNAT_dom"/>
</dbReference>
<evidence type="ECO:0000313" key="3">
    <source>
        <dbReference type="Proteomes" id="UP000001702"/>
    </source>
</evidence>
<dbReference type="STRING" id="706191.PANA_4099"/>
<gene>
    <name evidence="2" type="primary">rimL</name>
    <name evidence="2" type="ordered locus">PANA_4099</name>
</gene>
<dbReference type="EMBL" id="CP001875">
    <property type="protein sequence ID" value="ADD79266.1"/>
    <property type="molecule type" value="Genomic_DNA"/>
</dbReference>
<dbReference type="InterPro" id="IPR016181">
    <property type="entry name" value="Acyl_CoA_acyltransferase"/>
</dbReference>
<dbReference type="InterPro" id="IPR051908">
    <property type="entry name" value="Ribosomal_N-acetyltransferase"/>
</dbReference>
<evidence type="ECO:0000313" key="2">
    <source>
        <dbReference type="EMBL" id="ADD79266.1"/>
    </source>
</evidence>
<dbReference type="HOGENOM" id="CLU_013985_3_0_6"/>